<evidence type="ECO:0000256" key="1">
    <source>
        <dbReference type="SAM" id="MobiDB-lite"/>
    </source>
</evidence>
<reference evidence="3" key="1">
    <citation type="submission" date="2022-06" db="EMBL/GenBank/DDBJ databases">
        <title>Draft genome sequence of Streptomyces sp. RB6PN25 isolated from peat swamp forest in Thailand.</title>
        <authorList>
            <person name="Duangmal K."/>
            <person name="Klaysubun C."/>
        </authorList>
    </citation>
    <scope>NUCLEOTIDE SEQUENCE</scope>
    <source>
        <strain evidence="3">RB6PN25</strain>
    </source>
</reference>
<evidence type="ECO:0000313" key="4">
    <source>
        <dbReference type="Proteomes" id="UP001057702"/>
    </source>
</evidence>
<keyword evidence="2" id="KW-0732">Signal</keyword>
<dbReference type="RefSeq" id="WP_255923569.1">
    <property type="nucleotide sequence ID" value="NZ_JANFNG010000036.1"/>
</dbReference>
<name>A0ABT1Q5B2_9ACTN</name>
<feature type="compositionally biased region" description="Basic residues" evidence="1">
    <location>
        <begin position="34"/>
        <end position="47"/>
    </location>
</feature>
<feature type="region of interest" description="Disordered" evidence="1">
    <location>
        <begin position="24"/>
        <end position="47"/>
    </location>
</feature>
<evidence type="ECO:0000256" key="2">
    <source>
        <dbReference type="SAM" id="SignalP"/>
    </source>
</evidence>
<gene>
    <name evidence="3" type="ORF">NGB36_29015</name>
</gene>
<accession>A0ABT1Q5B2</accession>
<organism evidence="3 4">
    <name type="scientific">Streptomyces humicola</name>
    <dbReference type="NCBI Taxonomy" id="2953240"/>
    <lineage>
        <taxon>Bacteria</taxon>
        <taxon>Bacillati</taxon>
        <taxon>Actinomycetota</taxon>
        <taxon>Actinomycetes</taxon>
        <taxon>Kitasatosporales</taxon>
        <taxon>Streptomycetaceae</taxon>
        <taxon>Streptomyces</taxon>
    </lineage>
</organism>
<evidence type="ECO:0000313" key="3">
    <source>
        <dbReference type="EMBL" id="MCQ4084505.1"/>
    </source>
</evidence>
<dbReference type="EMBL" id="JANFNG010000036">
    <property type="protein sequence ID" value="MCQ4084505.1"/>
    <property type="molecule type" value="Genomic_DNA"/>
</dbReference>
<proteinExistence type="predicted"/>
<keyword evidence="4" id="KW-1185">Reference proteome</keyword>
<comment type="caution">
    <text evidence="3">The sequence shown here is derived from an EMBL/GenBank/DDBJ whole genome shotgun (WGS) entry which is preliminary data.</text>
</comment>
<dbReference type="Proteomes" id="UP001057702">
    <property type="component" value="Unassembled WGS sequence"/>
</dbReference>
<evidence type="ECO:0008006" key="5">
    <source>
        <dbReference type="Google" id="ProtNLM"/>
    </source>
</evidence>
<protein>
    <recommendedName>
        <fullName evidence="5">Secreted protein</fullName>
    </recommendedName>
</protein>
<feature type="signal peptide" evidence="2">
    <location>
        <begin position="1"/>
        <end position="24"/>
    </location>
</feature>
<feature type="chain" id="PRO_5046979052" description="Secreted protein" evidence="2">
    <location>
        <begin position="25"/>
        <end position="81"/>
    </location>
</feature>
<sequence length="81" mass="8991">MINRTMSAVAAAALLLLASAPASAAAPTRDDGGHHRHHHHHHHGRRWRTKCHDKGILGFFSPLLWPHEATICDGIQYPHLL</sequence>